<organism evidence="1 2">
    <name type="scientific">Eumeta variegata</name>
    <name type="common">Bagworm moth</name>
    <name type="synonym">Eumeta japonica</name>
    <dbReference type="NCBI Taxonomy" id="151549"/>
    <lineage>
        <taxon>Eukaryota</taxon>
        <taxon>Metazoa</taxon>
        <taxon>Ecdysozoa</taxon>
        <taxon>Arthropoda</taxon>
        <taxon>Hexapoda</taxon>
        <taxon>Insecta</taxon>
        <taxon>Pterygota</taxon>
        <taxon>Neoptera</taxon>
        <taxon>Endopterygota</taxon>
        <taxon>Lepidoptera</taxon>
        <taxon>Glossata</taxon>
        <taxon>Ditrysia</taxon>
        <taxon>Tineoidea</taxon>
        <taxon>Psychidae</taxon>
        <taxon>Oiketicinae</taxon>
        <taxon>Eumeta</taxon>
    </lineage>
</organism>
<dbReference type="AlphaFoldDB" id="A0A4C1ZV58"/>
<dbReference type="Proteomes" id="UP000299102">
    <property type="component" value="Unassembled WGS sequence"/>
</dbReference>
<sequence>MTRNRNVLKKHMRTFQVPLDMNSSSSSPSPRTTMERAYDYFLYSKLPTLDPSGPLARADDYHHPCEDNFQDLMSVQAYAANGLIRVKLKSIDHIASGEDQTHFYLLARS</sequence>
<comment type="caution">
    <text evidence="1">The sequence shown here is derived from an EMBL/GenBank/DDBJ whole genome shotgun (WGS) entry which is preliminary data.</text>
</comment>
<protein>
    <submittedName>
        <fullName evidence="1">Uncharacterized protein</fullName>
    </submittedName>
</protein>
<keyword evidence="2" id="KW-1185">Reference proteome</keyword>
<reference evidence="1 2" key="1">
    <citation type="journal article" date="2019" name="Commun. Biol.">
        <title>The bagworm genome reveals a unique fibroin gene that provides high tensile strength.</title>
        <authorList>
            <person name="Kono N."/>
            <person name="Nakamura H."/>
            <person name="Ohtoshi R."/>
            <person name="Tomita M."/>
            <person name="Numata K."/>
            <person name="Arakawa K."/>
        </authorList>
    </citation>
    <scope>NUCLEOTIDE SEQUENCE [LARGE SCALE GENOMIC DNA]</scope>
</reference>
<name>A0A4C1ZV58_EUMVA</name>
<gene>
    <name evidence="1" type="ORF">EVAR_101014_1</name>
</gene>
<proteinExistence type="predicted"/>
<accession>A0A4C1ZV58</accession>
<evidence type="ECO:0000313" key="2">
    <source>
        <dbReference type="Proteomes" id="UP000299102"/>
    </source>
</evidence>
<dbReference type="EMBL" id="BGZK01002220">
    <property type="protein sequence ID" value="GBP91890.1"/>
    <property type="molecule type" value="Genomic_DNA"/>
</dbReference>
<evidence type="ECO:0000313" key="1">
    <source>
        <dbReference type="EMBL" id="GBP91890.1"/>
    </source>
</evidence>